<feature type="compositionally biased region" description="Basic and acidic residues" evidence="8">
    <location>
        <begin position="45"/>
        <end position="54"/>
    </location>
</feature>
<gene>
    <name evidence="10" type="ORF">DMN91_006982</name>
</gene>
<evidence type="ECO:0000256" key="2">
    <source>
        <dbReference type="ARBA" id="ARBA00007889"/>
    </source>
</evidence>
<evidence type="ECO:0000256" key="5">
    <source>
        <dbReference type="ARBA" id="ARBA00023125"/>
    </source>
</evidence>
<reference evidence="10" key="1">
    <citation type="journal article" date="2018" name="Genome Res.">
        <title>The genomic architecture and molecular evolution of ant odorant receptors.</title>
        <authorList>
            <person name="McKenzie S.K."/>
            <person name="Kronauer D.J.C."/>
        </authorList>
    </citation>
    <scope>NUCLEOTIDE SEQUENCE [LARGE SCALE GENOMIC DNA]</scope>
    <source>
        <strain evidence="10">Clonal line C1</strain>
    </source>
</reference>
<dbReference type="InterPro" id="IPR036895">
    <property type="entry name" value="Uracil-DNA_glycosylase-like_sf"/>
</dbReference>
<sequence>MLRSKRVRAKGDDLPNAKKPKASTVNQKSIVNYLTQARTPLDTMQNKKENDAAEHTSATSTSETGKKRSEQIIPNYVSDKLLSIEKQLSAKVQDITFPSSIPYIYNPLEYAFETHAMYVRKYCTGTKKILFLGMNPGPWGMSQTGVPFGEISMVRDWLEISGAVGHPPKEHPERIVTGFQCPRSEGEAQEILHKACDKSLIDISRLLNIEIIVGIGRYAEKRAQIAVQTGKLKIKVVCLRHPSPRVVGNQNWNVIAMQQLSESGLLKTIILVMDNSAWMDIALQKAEESLRAGEVPVGCLFIYNNEIIATGNNTVNETCNATRHAEINCIDQVLKFCEDKSMDYKTVFRNLDVIVTVEPCIMCMSALLQLQVRSIVYGCANDRFGGCVSVLEVPKFYDPKVAIEGNVKGEAAMRLLKDFYKGVNPNVPQSKVKKGRKTKGTSSTQE</sequence>
<evidence type="ECO:0000259" key="9">
    <source>
        <dbReference type="PROSITE" id="PS51747"/>
    </source>
</evidence>
<reference evidence="10" key="2">
    <citation type="submission" date="2018-07" db="EMBL/GenBank/DDBJ databases">
        <authorList>
            <person name="Mckenzie S.K."/>
            <person name="Kronauer D.J.C."/>
        </authorList>
    </citation>
    <scope>NUCLEOTIDE SEQUENCE</scope>
    <source>
        <strain evidence="10">Clonal line C1</strain>
    </source>
</reference>
<dbReference type="Proteomes" id="UP000279307">
    <property type="component" value="Chromosome 7"/>
</dbReference>
<dbReference type="GO" id="GO:0052717">
    <property type="term" value="F:tRNA-specific adenosine-34 deaminase activity"/>
    <property type="evidence" value="ECO:0007669"/>
    <property type="project" value="UniProtKB-EC"/>
</dbReference>
<dbReference type="EMBL" id="QOIP01000007">
    <property type="protein sequence ID" value="RLU20374.1"/>
    <property type="molecule type" value="Genomic_DNA"/>
</dbReference>
<dbReference type="InterPro" id="IPR016193">
    <property type="entry name" value="Cytidine_deaminase-like"/>
</dbReference>
<feature type="region of interest" description="Disordered" evidence="8">
    <location>
        <begin position="427"/>
        <end position="446"/>
    </location>
</feature>
<dbReference type="GO" id="GO:0003677">
    <property type="term" value="F:DNA binding"/>
    <property type="evidence" value="ECO:0007669"/>
    <property type="project" value="UniProtKB-KW"/>
</dbReference>
<dbReference type="GO" id="GO:0006284">
    <property type="term" value="P:base-excision repair"/>
    <property type="evidence" value="ECO:0007669"/>
    <property type="project" value="InterPro"/>
</dbReference>
<dbReference type="SUPFAM" id="SSF53927">
    <property type="entry name" value="Cytidine deaminase-like"/>
    <property type="match status" value="1"/>
</dbReference>
<dbReference type="OrthoDB" id="408702at2759"/>
<keyword evidence="3" id="KW-0227">DNA damage</keyword>
<dbReference type="Pfam" id="PF03167">
    <property type="entry name" value="UDG"/>
    <property type="match status" value="1"/>
</dbReference>
<keyword evidence="6" id="KW-0234">DNA repair</keyword>
<dbReference type="InterPro" id="IPR002125">
    <property type="entry name" value="CMP_dCMP_dom"/>
</dbReference>
<dbReference type="GO" id="GO:0002100">
    <property type="term" value="P:tRNA wobble adenosine to inosine editing"/>
    <property type="evidence" value="ECO:0007669"/>
    <property type="project" value="InterPro"/>
</dbReference>
<keyword evidence="5" id="KW-0238">DNA-binding</keyword>
<accession>A0A3L8DIW5</accession>
<evidence type="ECO:0000256" key="1">
    <source>
        <dbReference type="ARBA" id="ARBA00004123"/>
    </source>
</evidence>
<evidence type="ECO:0000256" key="4">
    <source>
        <dbReference type="ARBA" id="ARBA00022801"/>
    </source>
</evidence>
<name>A0A3L8DIW5_OOCBI</name>
<protein>
    <recommendedName>
        <fullName evidence="9">CMP/dCMP-type deaminase domain-containing protein</fullName>
    </recommendedName>
</protein>
<feature type="compositionally biased region" description="Polar residues" evidence="8">
    <location>
        <begin position="23"/>
        <end position="44"/>
    </location>
</feature>
<proteinExistence type="inferred from homology"/>
<dbReference type="PROSITE" id="PS51747">
    <property type="entry name" value="CYT_DCMP_DEAMINASES_2"/>
    <property type="match status" value="1"/>
</dbReference>
<evidence type="ECO:0000256" key="3">
    <source>
        <dbReference type="ARBA" id="ARBA00022763"/>
    </source>
</evidence>
<comment type="caution">
    <text evidence="10">The sequence shown here is derived from an EMBL/GenBank/DDBJ whole genome shotgun (WGS) entry which is preliminary data.</text>
</comment>
<dbReference type="InterPro" id="IPR005122">
    <property type="entry name" value="Uracil-DNA_glycosylase-like"/>
</dbReference>
<feature type="region of interest" description="Disordered" evidence="8">
    <location>
        <begin position="1"/>
        <end position="70"/>
    </location>
</feature>
<dbReference type="Pfam" id="PF00383">
    <property type="entry name" value="dCMP_cyt_deam_1"/>
    <property type="match status" value="1"/>
</dbReference>
<evidence type="ECO:0000256" key="7">
    <source>
        <dbReference type="ARBA" id="ARBA00023242"/>
    </source>
</evidence>
<dbReference type="SUPFAM" id="SSF52141">
    <property type="entry name" value="Uracil-DNA glycosylase-like"/>
    <property type="match status" value="1"/>
</dbReference>
<evidence type="ECO:0000256" key="8">
    <source>
        <dbReference type="SAM" id="MobiDB-lite"/>
    </source>
</evidence>
<evidence type="ECO:0000313" key="10">
    <source>
        <dbReference type="EMBL" id="RLU20374.1"/>
    </source>
</evidence>
<dbReference type="InterPro" id="IPR039134">
    <property type="entry name" value="SMUG1"/>
</dbReference>
<dbReference type="GO" id="GO:0000703">
    <property type="term" value="F:oxidized pyrimidine nucleobase lesion DNA N-glycosylase activity"/>
    <property type="evidence" value="ECO:0007669"/>
    <property type="project" value="TreeGrafter"/>
</dbReference>
<dbReference type="Gene3D" id="3.40.140.10">
    <property type="entry name" value="Cytidine Deaminase, domain 2"/>
    <property type="match status" value="1"/>
</dbReference>
<evidence type="ECO:0000256" key="6">
    <source>
        <dbReference type="ARBA" id="ARBA00023204"/>
    </source>
</evidence>
<feature type="domain" description="CMP/dCMP-type deaminase" evidence="9">
    <location>
        <begin position="273"/>
        <end position="389"/>
    </location>
</feature>
<dbReference type="CDD" id="cd01285">
    <property type="entry name" value="nucleoside_deaminase"/>
    <property type="match status" value="1"/>
</dbReference>
<dbReference type="GO" id="GO:0017065">
    <property type="term" value="F:single-strand selective uracil DNA N-glycosylase activity"/>
    <property type="evidence" value="ECO:0007669"/>
    <property type="project" value="InterPro"/>
</dbReference>
<dbReference type="Gene3D" id="3.40.470.10">
    <property type="entry name" value="Uracil-DNA glycosylase-like domain"/>
    <property type="match status" value="2"/>
</dbReference>
<keyword evidence="7" id="KW-0539">Nucleus</keyword>
<organism evidence="10">
    <name type="scientific">Ooceraea biroi</name>
    <name type="common">Clonal raider ant</name>
    <name type="synonym">Cerapachys biroi</name>
    <dbReference type="NCBI Taxonomy" id="2015173"/>
    <lineage>
        <taxon>Eukaryota</taxon>
        <taxon>Metazoa</taxon>
        <taxon>Ecdysozoa</taxon>
        <taxon>Arthropoda</taxon>
        <taxon>Hexapoda</taxon>
        <taxon>Insecta</taxon>
        <taxon>Pterygota</taxon>
        <taxon>Neoptera</taxon>
        <taxon>Endopterygota</taxon>
        <taxon>Hymenoptera</taxon>
        <taxon>Apocrita</taxon>
        <taxon>Aculeata</taxon>
        <taxon>Formicoidea</taxon>
        <taxon>Formicidae</taxon>
        <taxon>Dorylinae</taxon>
        <taxon>Ooceraea</taxon>
    </lineage>
</organism>
<comment type="similarity">
    <text evidence="2">Belongs to the uracil-DNA glycosylase (UDG) superfamily. SMUG1 family.</text>
</comment>
<dbReference type="GO" id="GO:0005634">
    <property type="term" value="C:nucleus"/>
    <property type="evidence" value="ECO:0007669"/>
    <property type="project" value="UniProtKB-SubCell"/>
</dbReference>
<dbReference type="PANTHER" id="PTHR13235:SF2">
    <property type="entry name" value="SINGLE-STRAND SELECTIVE MONOFUNCTIONAL URACIL DNA GLYCOSYLASE"/>
    <property type="match status" value="1"/>
</dbReference>
<dbReference type="PANTHER" id="PTHR13235">
    <property type="entry name" value="SINGLE-STRAND SELECTIVE MONOFUNCTIONAL URACIL DNA GLYCOSYLASE"/>
    <property type="match status" value="1"/>
</dbReference>
<comment type="subcellular location">
    <subcellularLocation>
        <location evidence="1">Nucleus</location>
    </subcellularLocation>
</comment>
<keyword evidence="4" id="KW-0378">Hydrolase</keyword>
<dbReference type="AlphaFoldDB" id="A0A3L8DIW5"/>